<reference evidence="3 4" key="1">
    <citation type="journal article" date="2015" name="Int. J. Syst. Evol. Microbiol.">
        <title>Aestuariivita atlantica sp. nov., isolated from deep sea sediment of the Atlantic Ocean.</title>
        <authorList>
            <person name="Li G."/>
            <person name="Lai Q."/>
            <person name="Du Y."/>
            <person name="Liu X."/>
            <person name="Sun F."/>
            <person name="Shao Z."/>
        </authorList>
    </citation>
    <scope>NUCLEOTIDE SEQUENCE [LARGE SCALE GENOMIC DNA]</scope>
    <source>
        <strain evidence="3 4">22II-S11-z3</strain>
    </source>
</reference>
<sequence length="414" mass="43233">MLSDHPGLMDAVRDRFAHVEACPFTGPRIFFENAGGALTLKSVVETSATYAAIPDNQGRDNPASAALMAVIAKGKEDVRTFFNAPGGQVFVGETGTEVLFRLIRTAMMSSAEGGRVVGSTLEHPASRSAMAHWAGKTGRDHVLAKHDDATGTVTVDAYRPLLGPDLRVATIVQTSPVTGMAVDVEAIAAEIRAAAPGCLIVVDGIQHASHGHIDVAAQGVDGYAISPYKVFSRHGYGIGWASDRLSEATEALQGTAPGTWELGTRDTGAYATFSDVIAYLDWLGGEVSDATEPRARIEAAAGAIHAQEAALTQAILHGTGNHTGLAHLPGVTLIGGAGPREGVVSLTLEGMSAGDLVAHLNARGIRTHIRKNDHYCGNVLAPLGLEECVRVSYSHYNTEAEIAAFLQAMGEAAA</sequence>
<dbReference type="OrthoDB" id="7801625at2"/>
<dbReference type="InterPro" id="IPR015422">
    <property type="entry name" value="PyrdxlP-dep_Trfase_small"/>
</dbReference>
<protein>
    <submittedName>
        <fullName evidence="3">NifS</fullName>
    </submittedName>
</protein>
<comment type="caution">
    <text evidence="3">The sequence shown here is derived from an EMBL/GenBank/DDBJ whole genome shotgun (WGS) entry which is preliminary data.</text>
</comment>
<dbReference type="EMBL" id="AQQZ01000009">
    <property type="protein sequence ID" value="KNG92451.1"/>
    <property type="molecule type" value="Genomic_DNA"/>
</dbReference>
<dbReference type="Proteomes" id="UP000036938">
    <property type="component" value="Unassembled WGS sequence"/>
</dbReference>
<dbReference type="Pfam" id="PF00266">
    <property type="entry name" value="Aminotran_5"/>
    <property type="match status" value="1"/>
</dbReference>
<dbReference type="InterPro" id="IPR015421">
    <property type="entry name" value="PyrdxlP-dep_Trfase_major"/>
</dbReference>
<dbReference type="Gene3D" id="3.40.640.10">
    <property type="entry name" value="Type I PLP-dependent aspartate aminotransferase-like (Major domain)"/>
    <property type="match status" value="1"/>
</dbReference>
<dbReference type="PANTHER" id="PTHR43586:SF8">
    <property type="entry name" value="CYSTEINE DESULFURASE 1, CHLOROPLASTIC"/>
    <property type="match status" value="1"/>
</dbReference>
<dbReference type="STRING" id="1317121.ATO11_17750"/>
<dbReference type="PATRIC" id="fig|1317121.7.peg.4284"/>
<dbReference type="RefSeq" id="WP_050532251.1">
    <property type="nucleotide sequence ID" value="NZ_AQQZ01000009.1"/>
</dbReference>
<keyword evidence="1" id="KW-0663">Pyridoxal phosphate</keyword>
<evidence type="ECO:0000313" key="4">
    <source>
        <dbReference type="Proteomes" id="UP000036938"/>
    </source>
</evidence>
<evidence type="ECO:0000313" key="3">
    <source>
        <dbReference type="EMBL" id="KNG92451.1"/>
    </source>
</evidence>
<organism evidence="3 4">
    <name type="scientific">Pseudaestuariivita atlantica</name>
    <dbReference type="NCBI Taxonomy" id="1317121"/>
    <lineage>
        <taxon>Bacteria</taxon>
        <taxon>Pseudomonadati</taxon>
        <taxon>Pseudomonadota</taxon>
        <taxon>Alphaproteobacteria</taxon>
        <taxon>Rhodobacterales</taxon>
        <taxon>Paracoccaceae</taxon>
        <taxon>Pseudaestuariivita</taxon>
    </lineage>
</organism>
<dbReference type="PANTHER" id="PTHR43586">
    <property type="entry name" value="CYSTEINE DESULFURASE"/>
    <property type="match status" value="1"/>
</dbReference>
<gene>
    <name evidence="3" type="ORF">ATO11_17750</name>
</gene>
<dbReference type="InterPro" id="IPR015424">
    <property type="entry name" value="PyrdxlP-dep_Trfase"/>
</dbReference>
<proteinExistence type="predicted"/>
<name>A0A0L1JL26_9RHOB</name>
<evidence type="ECO:0000256" key="1">
    <source>
        <dbReference type="ARBA" id="ARBA00022898"/>
    </source>
</evidence>
<dbReference type="AlphaFoldDB" id="A0A0L1JL26"/>
<evidence type="ECO:0000259" key="2">
    <source>
        <dbReference type="Pfam" id="PF00266"/>
    </source>
</evidence>
<keyword evidence="4" id="KW-1185">Reference proteome</keyword>
<dbReference type="SUPFAM" id="SSF53383">
    <property type="entry name" value="PLP-dependent transferases"/>
    <property type="match status" value="1"/>
</dbReference>
<dbReference type="InterPro" id="IPR000192">
    <property type="entry name" value="Aminotrans_V_dom"/>
</dbReference>
<dbReference type="Gene3D" id="3.90.1150.10">
    <property type="entry name" value="Aspartate Aminotransferase, domain 1"/>
    <property type="match status" value="1"/>
</dbReference>
<feature type="domain" description="Aminotransferase class V" evidence="2">
    <location>
        <begin position="29"/>
        <end position="405"/>
    </location>
</feature>
<accession>A0A0L1JL26</accession>